<evidence type="ECO:0000259" key="2">
    <source>
        <dbReference type="Pfam" id="PF05569"/>
    </source>
</evidence>
<dbReference type="InterPro" id="IPR008756">
    <property type="entry name" value="Peptidase_M56"/>
</dbReference>
<accession>R9H0M1</accession>
<keyword evidence="1" id="KW-0812">Transmembrane</keyword>
<evidence type="ECO:0000313" key="4">
    <source>
        <dbReference type="Proteomes" id="UP000014174"/>
    </source>
</evidence>
<dbReference type="OrthoDB" id="649093at2"/>
<dbReference type="PATRIC" id="fig|1150600.3.peg.2112"/>
<evidence type="ECO:0000313" key="3">
    <source>
        <dbReference type="EMBL" id="EOR94764.1"/>
    </source>
</evidence>
<evidence type="ECO:0000256" key="1">
    <source>
        <dbReference type="SAM" id="Phobius"/>
    </source>
</evidence>
<dbReference type="STRING" id="1150600.ADIARSV_2138"/>
<reference evidence="3 4" key="1">
    <citation type="journal article" date="2013" name="Genome Announc.">
        <title>Draft Genome Sequence of Arcticibacter svalbardensis Strain MN12-7T, a Member of the Family Sphingobacteriaceae Isolated from an Arctic Soil Sample.</title>
        <authorList>
            <person name="Shivaji S."/>
            <person name="Ara S."/>
            <person name="Prasad S."/>
            <person name="Manasa B.P."/>
            <person name="Begum Z."/>
            <person name="Singh A."/>
            <person name="Kumar Pinnaka A."/>
        </authorList>
    </citation>
    <scope>NUCLEOTIDE SEQUENCE [LARGE SCALE GENOMIC DNA]</scope>
    <source>
        <strain evidence="3 4">MN12-7</strain>
    </source>
</reference>
<feature type="transmembrane region" description="Helical" evidence="1">
    <location>
        <begin position="245"/>
        <end position="265"/>
    </location>
</feature>
<dbReference type="PANTHER" id="PTHR34978:SF3">
    <property type="entry name" value="SLR0241 PROTEIN"/>
    <property type="match status" value="1"/>
</dbReference>
<name>R9H0M1_9SPHI</name>
<dbReference type="EMBL" id="AQPN01000078">
    <property type="protein sequence ID" value="EOR94764.1"/>
    <property type="molecule type" value="Genomic_DNA"/>
</dbReference>
<comment type="caution">
    <text evidence="3">The sequence shown here is derived from an EMBL/GenBank/DDBJ whole genome shotgun (WGS) entry which is preliminary data.</text>
</comment>
<dbReference type="AlphaFoldDB" id="R9H0M1"/>
<feature type="transmembrane region" description="Helical" evidence="1">
    <location>
        <begin position="6"/>
        <end position="24"/>
    </location>
</feature>
<feature type="transmembrane region" description="Helical" evidence="1">
    <location>
        <begin position="90"/>
        <end position="111"/>
    </location>
</feature>
<organism evidence="3 4">
    <name type="scientific">Arcticibacter svalbardensis MN12-7</name>
    <dbReference type="NCBI Taxonomy" id="1150600"/>
    <lineage>
        <taxon>Bacteria</taxon>
        <taxon>Pseudomonadati</taxon>
        <taxon>Bacteroidota</taxon>
        <taxon>Sphingobacteriia</taxon>
        <taxon>Sphingobacteriales</taxon>
        <taxon>Sphingobacteriaceae</taxon>
        <taxon>Arcticibacter</taxon>
    </lineage>
</organism>
<sequence length="362" mass="41096">MNWAIYLIQVNIYLILFYCFYTLLLCRETFFILNRIYLVSTAVLSFCIPVLQSQWIYALFFTQQDTVSVTLESLYLTGVTVTQSKALTDWLLIIYLSGVLIATGKFVYYLYQITKSKDKSTQPAWSFFSKIRISDELDEKESIRRHEMVHANQLHSADVILFEILAIINWFNPISYLYTKSIKYIHEFIADEDTADTMGKHDYSVLLVSNAFGVKPLHLTNSFFNQSLLKKRIIMLQKTKSKRTALLKYGLSAPLFACMVVIASASPQSDKLTEQIKNTVSNVNTEIADNTGGYSESVSNSLSALIKPKSTATPRNTLLNSTDSVFTFAAIDKLPEFQGGIPAFYAYVGKNYIYPVEARKKG</sequence>
<feature type="domain" description="Peptidase M56" evidence="2">
    <location>
        <begin position="138"/>
        <end position="236"/>
    </location>
</feature>
<keyword evidence="4" id="KW-1185">Reference proteome</keyword>
<dbReference type="InterPro" id="IPR052173">
    <property type="entry name" value="Beta-lactam_resp_regulator"/>
</dbReference>
<gene>
    <name evidence="3" type="ORF">ADIARSV_2138</name>
</gene>
<dbReference type="eggNOG" id="COG4219">
    <property type="taxonomic scope" value="Bacteria"/>
</dbReference>
<keyword evidence="1" id="KW-0472">Membrane</keyword>
<feature type="transmembrane region" description="Helical" evidence="1">
    <location>
        <begin position="36"/>
        <end position="57"/>
    </location>
</feature>
<dbReference type="Pfam" id="PF05569">
    <property type="entry name" value="Peptidase_M56"/>
    <property type="match status" value="1"/>
</dbReference>
<keyword evidence="1" id="KW-1133">Transmembrane helix</keyword>
<protein>
    <submittedName>
        <fullName evidence="3">Regulatory sensor-transducer, BlaR1/MecR1 family</fullName>
    </submittedName>
</protein>
<dbReference type="Proteomes" id="UP000014174">
    <property type="component" value="Unassembled WGS sequence"/>
</dbReference>
<dbReference type="PANTHER" id="PTHR34978">
    <property type="entry name" value="POSSIBLE SENSOR-TRANSDUCER PROTEIN BLAR"/>
    <property type="match status" value="1"/>
</dbReference>
<proteinExistence type="predicted"/>
<dbReference type="RefSeq" id="WP_016195372.1">
    <property type="nucleotide sequence ID" value="NZ_AQPN01000078.1"/>
</dbReference>